<protein>
    <recommendedName>
        <fullName evidence="3">DUF5317 domain-containing protein</fullName>
    </recommendedName>
</protein>
<gene>
    <name evidence="2" type="ORF">ENM28_04070</name>
</gene>
<comment type="caution">
    <text evidence="2">The sequence shown here is derived from an EMBL/GenBank/DDBJ whole genome shotgun (WGS) entry which is preliminary data.</text>
</comment>
<proteinExistence type="predicted"/>
<feature type="transmembrane region" description="Helical" evidence="1">
    <location>
        <begin position="136"/>
        <end position="156"/>
    </location>
</feature>
<reference evidence="2" key="1">
    <citation type="journal article" date="2020" name="mSystems">
        <title>Genome- and Community-Level Interaction Insights into Carbon Utilization and Element Cycling Functions of Hydrothermarchaeota in Hydrothermal Sediment.</title>
        <authorList>
            <person name="Zhou Z."/>
            <person name="Liu Y."/>
            <person name="Xu W."/>
            <person name="Pan J."/>
            <person name="Luo Z.H."/>
            <person name="Li M."/>
        </authorList>
    </citation>
    <scope>NUCLEOTIDE SEQUENCE [LARGE SCALE GENOMIC DNA]</scope>
    <source>
        <strain evidence="2">SpSt-1071</strain>
    </source>
</reference>
<dbReference type="EMBL" id="DRXE01000157">
    <property type="protein sequence ID" value="HHM67884.1"/>
    <property type="molecule type" value="Genomic_DNA"/>
</dbReference>
<name>A0A7C5REE8_9DEIN</name>
<sequence length="163" mass="17173">MTGAALLSLALGLLLRPLALRRWPPVPLCCPWVPLALVGVEVLGVLAGLPLQGAVYLGVFLWVGFNRHPALLPLLLGTGFNGLAILVHGGMPVDPRALERAGLGRTASFLEAKGDGLHFLGPAFPLGDWIALPGRVLSPGDLLICLSLFLVAMRGVRYDKEGS</sequence>
<dbReference type="AlphaFoldDB" id="A0A7C5REE8"/>
<keyword evidence="1" id="KW-1133">Transmembrane helix</keyword>
<evidence type="ECO:0008006" key="3">
    <source>
        <dbReference type="Google" id="ProtNLM"/>
    </source>
</evidence>
<evidence type="ECO:0000256" key="1">
    <source>
        <dbReference type="SAM" id="Phobius"/>
    </source>
</evidence>
<dbReference type="InterPro" id="IPR035168">
    <property type="entry name" value="DUF5317"/>
</dbReference>
<accession>A0A7C5REE8</accession>
<keyword evidence="1" id="KW-0472">Membrane</keyword>
<keyword evidence="1" id="KW-0812">Transmembrane</keyword>
<evidence type="ECO:0000313" key="2">
    <source>
        <dbReference type="EMBL" id="HHM67884.1"/>
    </source>
</evidence>
<dbReference type="Pfam" id="PF17248">
    <property type="entry name" value="DUF5317"/>
    <property type="match status" value="1"/>
</dbReference>
<organism evidence="2">
    <name type="scientific">Thermus caliditerrae</name>
    <dbReference type="NCBI Taxonomy" id="1330700"/>
    <lineage>
        <taxon>Bacteria</taxon>
        <taxon>Thermotogati</taxon>
        <taxon>Deinococcota</taxon>
        <taxon>Deinococci</taxon>
        <taxon>Thermales</taxon>
        <taxon>Thermaceae</taxon>
        <taxon>Thermus</taxon>
    </lineage>
</organism>
<feature type="transmembrane region" description="Helical" evidence="1">
    <location>
        <begin position="37"/>
        <end position="63"/>
    </location>
</feature>
<feature type="transmembrane region" description="Helical" evidence="1">
    <location>
        <begin position="70"/>
        <end position="91"/>
    </location>
</feature>